<name>A0ABX0WEB6_9RHOB</name>
<protein>
    <submittedName>
        <fullName evidence="2">Peptidase C14, caspase catalytic subunit p20</fullName>
    </submittedName>
</protein>
<dbReference type="InterPro" id="IPR029030">
    <property type="entry name" value="Caspase-like_dom_sf"/>
</dbReference>
<feature type="domain" description="Caspase family p20" evidence="1">
    <location>
        <begin position="1"/>
        <end position="123"/>
    </location>
</feature>
<comment type="caution">
    <text evidence="2">The sequence shown here is derived from an EMBL/GenBank/DDBJ whole genome shotgun (WGS) entry which is preliminary data.</text>
</comment>
<organism evidence="2 3">
    <name type="scientific">Parasedimentitalea denitrificans</name>
    <dbReference type="NCBI Taxonomy" id="2211118"/>
    <lineage>
        <taxon>Bacteria</taxon>
        <taxon>Pseudomonadati</taxon>
        <taxon>Pseudomonadota</taxon>
        <taxon>Alphaproteobacteria</taxon>
        <taxon>Rhodobacterales</taxon>
        <taxon>Paracoccaceae</taxon>
        <taxon>Parasedimentitalea</taxon>
    </lineage>
</organism>
<gene>
    <name evidence="2" type="ORF">DL239_16690</name>
</gene>
<dbReference type="InterPro" id="IPR011990">
    <property type="entry name" value="TPR-like_helical_dom_sf"/>
</dbReference>
<dbReference type="Pfam" id="PF01471">
    <property type="entry name" value="PG_binding_1"/>
    <property type="match status" value="1"/>
</dbReference>
<proteinExistence type="predicted"/>
<dbReference type="Gene3D" id="1.25.40.10">
    <property type="entry name" value="Tetratricopeptide repeat domain"/>
    <property type="match status" value="1"/>
</dbReference>
<dbReference type="Pfam" id="PF08238">
    <property type="entry name" value="Sel1"/>
    <property type="match status" value="4"/>
</dbReference>
<reference evidence="2 3" key="1">
    <citation type="submission" date="2018-05" db="EMBL/GenBank/DDBJ databases">
        <authorList>
            <person name="Zhang Y.-J."/>
        </authorList>
    </citation>
    <scope>NUCLEOTIDE SEQUENCE [LARGE SCALE GENOMIC DNA]</scope>
    <source>
        <strain evidence="2 3">CY04</strain>
    </source>
</reference>
<dbReference type="InterPro" id="IPR011600">
    <property type="entry name" value="Pept_C14_caspase"/>
</dbReference>
<sequence>MGMSEYQSLPSLDNTKNDAVAMAATLEGIGFDVTLSVDAGVAEVEQLLEDFSFRSEVADLALIYFAGHGIEVQGENFLIPVDAAVNSNLDVQRQSLSLKRLLGAVDRARKMRIVILDSCRDNPLGDGIALSSNTAANADGEGTRGGGGGMAAADPDRGTLVAFAARDGQVALDGSGDNSPYATALMSKMTEPGLEISLMFRQVRDSVLNQTGNLQEPHTYGSLTGVPFYLAGAAEGQVDVASIEPIDAWASLRSDQEEQLLALADQGDTRSMLGLAYMRLNPNEGRFDPTAAVTFLQTASDAGSPEAQFELAKLYERGTGVAVDHTKALALYRAAAEQDFSDAINDLGFLHYQGGLGLPADPQKALTFFERAADLRHPQAQFNFAALIDDGLIANKGPDESAYYLYQALRSGSADVLDLLSKRPAMFTGETRRALQAMLKEHNFYQGSIDGDFGPGTQRGIRRAYGIED</sequence>
<evidence type="ECO:0000313" key="2">
    <source>
        <dbReference type="EMBL" id="NIZ62611.1"/>
    </source>
</evidence>
<dbReference type="InterPro" id="IPR006597">
    <property type="entry name" value="Sel1-like"/>
</dbReference>
<dbReference type="PANTHER" id="PTHR22576:SF37">
    <property type="entry name" value="MUCOSA-ASSOCIATED LYMPHOID TISSUE LYMPHOMA TRANSLOCATION PROTEIN 1"/>
    <property type="match status" value="1"/>
</dbReference>
<dbReference type="SMART" id="SM00671">
    <property type="entry name" value="SEL1"/>
    <property type="match status" value="4"/>
</dbReference>
<accession>A0ABX0WEB6</accession>
<dbReference type="Pfam" id="PF00656">
    <property type="entry name" value="Peptidase_C14"/>
    <property type="match status" value="1"/>
</dbReference>
<dbReference type="InterPro" id="IPR002477">
    <property type="entry name" value="Peptidoglycan-bd-like"/>
</dbReference>
<evidence type="ECO:0000313" key="3">
    <source>
        <dbReference type="Proteomes" id="UP001429564"/>
    </source>
</evidence>
<keyword evidence="3" id="KW-1185">Reference proteome</keyword>
<dbReference type="Proteomes" id="UP001429564">
    <property type="component" value="Unassembled WGS sequence"/>
</dbReference>
<dbReference type="SUPFAM" id="SSF52129">
    <property type="entry name" value="Caspase-like"/>
    <property type="match status" value="1"/>
</dbReference>
<dbReference type="InterPro" id="IPR001309">
    <property type="entry name" value="Pept_C14_p20"/>
</dbReference>
<dbReference type="InterPro" id="IPR052039">
    <property type="entry name" value="Caspase-related_regulators"/>
</dbReference>
<dbReference type="SUPFAM" id="SSF81901">
    <property type="entry name" value="HCP-like"/>
    <property type="match status" value="1"/>
</dbReference>
<dbReference type="PROSITE" id="PS50208">
    <property type="entry name" value="CASPASE_P20"/>
    <property type="match status" value="1"/>
</dbReference>
<dbReference type="EMBL" id="QHLQ01000019">
    <property type="protein sequence ID" value="NIZ62611.1"/>
    <property type="molecule type" value="Genomic_DNA"/>
</dbReference>
<dbReference type="PANTHER" id="PTHR22576">
    <property type="entry name" value="MUCOSA ASSOCIATED LYMPHOID TISSUE LYMPHOMA TRANSLOCATION PROTEIN 1/PARACASPASE"/>
    <property type="match status" value="1"/>
</dbReference>
<evidence type="ECO:0000259" key="1">
    <source>
        <dbReference type="PROSITE" id="PS50208"/>
    </source>
</evidence>
<dbReference type="Gene3D" id="3.40.50.1460">
    <property type="match status" value="1"/>
</dbReference>